<keyword evidence="2" id="KW-1185">Reference proteome</keyword>
<dbReference type="EMBL" id="MU394281">
    <property type="protein sequence ID" value="KAI6093226.1"/>
    <property type="molecule type" value="Genomic_DNA"/>
</dbReference>
<sequence length="1277" mass="142163">MVRSTRASYSCARCYKRKKKCDRTYPACSQCTRAKVQCIGLDRGSEAELPRSLVSYLEGLVAQLELKKEDDLQTGTGSTATLPVVHSTLPPLPSEVTRIALLDETAAAYNLAATIAENSAPVASLNIISEISLPYYRVFFMGAELPFPLAFQEERPIWFPGDYGNVPSTRLPEEVADKLVAIYVEFILPQYPLFLKQDVIDMYQRFKTSNGGFEISAENERFTISMIMAIATLSSGAKDYRKVVTVAESLRHNAIESIGFGQSSNDATAITLTKLLLLAQYGYLLPSTTNLWQVVGDAARIALALGLHQETPPESGLDDAAVDSRKRLFWTLYAIERSVAITSHRPYAIAEDQIHIAFPLSHGDSNHVDETTSQVPHIRFIDRLRFLRLQSEICSVNIGLRAIPDPLLTHAEWMVDVEARISEATTQAATHRWCAFMKWQSILLLHMPCARNPNPEESSVLKCFDAAVQIAHGYWELIEADHLNYPWHATHHCYEAGILILYSLWHFRDLLGIHYTTNQVFEASHRISGFFILVVKQWPAAQKCGMLFDRLRMGALSFFREGSIDPESSIEAKQLKELLFRKNADLLYAREQWLPTTETPDQMEELDIDLDLAPHLDFHDFLDFSRIPDFDGFTPVAVEDGVEQPNLPDSPVATLSSSYAKPTSTAINMAQLRAAMQKLPVCSHCKRRRVKCDMTLPACRNCVKLHQDCSYWDNALSQETPRKHIHALHQYIEGLIKETNEPCQAFESVAASSIPATDPTSPDLGGLGTVAAMHLQSKVLTSILCRPSSNAASSPDLAFFGVPNAFTRLATVVDKYIPLPKEVGLSATQPTRLPETIYGSLNIHIIADLPRKDARSLAWLYYRSIEWTYPILGQDQIHQVLNCFYGGGSSRTGPAKPTFIRYSLIIAIAFALLSVQDRQLQIIADNYVTNAIADGVSEDLFLRPTNESLQFMLLLSIYAWIRPGALNVWRILGHASRMCLDIIEMHGSDKTDSTETSVLYRTLYTLETQICISSGRPHQLPDGQDVLLPSTEDSMIASRHSTMVYSLARLQYRLYKDVVSRDCVFPGQNAASAAAQSASWMASCIDDIKVWLQDWKNTTEADFSMDIPVPVHSGGGSGVNLKLPLKLWGEFQQCEALLLAKIAAEHRGQVLISSEEELAICKQLLQAADGLLHLPSPPADGLFRPPSPPPAGLSSRRVPDFVFPLTWTHAHSIFTAMTVLLQHMHNTGPGLDVELQPLFRAGLDSLVSFERDNNNGANGLVDCLRNLYNSSQQSTIV</sequence>
<reference evidence="1 2" key="1">
    <citation type="journal article" date="2022" name="New Phytol.">
        <title>Ecological generalism drives hyperdiversity of secondary metabolite gene clusters in xylarialean endophytes.</title>
        <authorList>
            <person name="Franco M.E.E."/>
            <person name="Wisecaver J.H."/>
            <person name="Arnold A.E."/>
            <person name="Ju Y.M."/>
            <person name="Slot J.C."/>
            <person name="Ahrendt S."/>
            <person name="Moore L.P."/>
            <person name="Eastman K.E."/>
            <person name="Scott K."/>
            <person name="Konkel Z."/>
            <person name="Mondo S.J."/>
            <person name="Kuo A."/>
            <person name="Hayes R.D."/>
            <person name="Haridas S."/>
            <person name="Andreopoulos B."/>
            <person name="Riley R."/>
            <person name="LaButti K."/>
            <person name="Pangilinan J."/>
            <person name="Lipzen A."/>
            <person name="Amirebrahimi M."/>
            <person name="Yan J."/>
            <person name="Adam C."/>
            <person name="Keymanesh K."/>
            <person name="Ng V."/>
            <person name="Louie K."/>
            <person name="Northen T."/>
            <person name="Drula E."/>
            <person name="Henrissat B."/>
            <person name="Hsieh H.M."/>
            <person name="Youens-Clark K."/>
            <person name="Lutzoni F."/>
            <person name="Miadlikowska J."/>
            <person name="Eastwood D.C."/>
            <person name="Hamelin R.C."/>
            <person name="Grigoriev I.V."/>
            <person name="U'Ren J.M."/>
        </authorList>
    </citation>
    <scope>NUCLEOTIDE SEQUENCE [LARGE SCALE GENOMIC DNA]</scope>
    <source>
        <strain evidence="1 2">ER1909</strain>
    </source>
</reference>
<gene>
    <name evidence="1" type="ORF">F4821DRAFT_77590</name>
</gene>
<evidence type="ECO:0000313" key="2">
    <source>
        <dbReference type="Proteomes" id="UP001497680"/>
    </source>
</evidence>
<proteinExistence type="predicted"/>
<dbReference type="Proteomes" id="UP001497680">
    <property type="component" value="Unassembled WGS sequence"/>
</dbReference>
<protein>
    <submittedName>
        <fullName evidence="1">Uncharacterized protein</fullName>
    </submittedName>
</protein>
<evidence type="ECO:0000313" key="1">
    <source>
        <dbReference type="EMBL" id="KAI6093226.1"/>
    </source>
</evidence>
<name>A0ACC0DK38_9PEZI</name>
<comment type="caution">
    <text evidence="1">The sequence shown here is derived from an EMBL/GenBank/DDBJ whole genome shotgun (WGS) entry which is preliminary data.</text>
</comment>
<accession>A0ACC0DK38</accession>
<organism evidence="1 2">
    <name type="scientific">Hypoxylon rubiginosum</name>
    <dbReference type="NCBI Taxonomy" id="110542"/>
    <lineage>
        <taxon>Eukaryota</taxon>
        <taxon>Fungi</taxon>
        <taxon>Dikarya</taxon>
        <taxon>Ascomycota</taxon>
        <taxon>Pezizomycotina</taxon>
        <taxon>Sordariomycetes</taxon>
        <taxon>Xylariomycetidae</taxon>
        <taxon>Xylariales</taxon>
        <taxon>Hypoxylaceae</taxon>
        <taxon>Hypoxylon</taxon>
    </lineage>
</organism>